<dbReference type="Proteomes" id="UP000092445">
    <property type="component" value="Unassembled WGS sequence"/>
</dbReference>
<keyword evidence="2" id="KW-0812">Transmembrane</keyword>
<evidence type="ECO:0000256" key="2">
    <source>
        <dbReference type="SAM" id="Phobius"/>
    </source>
</evidence>
<accession>A0A1A9Z5Z3</accession>
<evidence type="ECO:0000313" key="4">
    <source>
        <dbReference type="Proteomes" id="UP000092445"/>
    </source>
</evidence>
<dbReference type="GO" id="GO:0070073">
    <property type="term" value="P:clustering of voltage-gated calcium channels"/>
    <property type="evidence" value="ECO:0007669"/>
    <property type="project" value="TreeGrafter"/>
</dbReference>
<sequence length="434" mass="49025">MMLTSDANQDTSVTTPCLASCQTISIYPAVAATNAAAITAKEPPIKKSQRNLHDLLLEIFDVLLSCLLIAPCVIAYWRGTWELVGVLLFPKNAPLSALCSFLIGGIGHLSFTLFQRLLTDNIHPDKHRLTFYVISRCYTYAFGIVCVNMWRGTWVLCDWLTSADSLIIICVVTLVALLFLFATRTVRNLGAAPYSIIMDHKSDYFQVETMFRIPSLRQPGLYLMDALFSIFVIGTLVVVAWRGLWGVMDLTLYPHDRAKSARGSLMMGCITVSLTYVLHPIVRWMCDHIDGVCKLIICDIYYLAEFFGAVNTWRGIWNLLDVYIYPDNLILSYCVTHIIPFLVLTALKCSNSILVRGVYIDADGEGSDSVNIPINYIKLHFQRERNKRSKAMSLHKPNFLIHKNEKEAQCTLNEKKPKNENKIHSDLDASRQLV</sequence>
<dbReference type="PANTHER" id="PTHR35270:SF2">
    <property type="entry name" value="FUSELESS, ISOFORM A"/>
    <property type="match status" value="1"/>
</dbReference>
<evidence type="ECO:0000256" key="1">
    <source>
        <dbReference type="SAM" id="MobiDB-lite"/>
    </source>
</evidence>
<proteinExistence type="predicted"/>
<keyword evidence="2" id="KW-0472">Membrane</keyword>
<organism evidence="3 4">
    <name type="scientific">Glossina pallidipes</name>
    <name type="common">Tsetse fly</name>
    <dbReference type="NCBI Taxonomy" id="7398"/>
    <lineage>
        <taxon>Eukaryota</taxon>
        <taxon>Metazoa</taxon>
        <taxon>Ecdysozoa</taxon>
        <taxon>Arthropoda</taxon>
        <taxon>Hexapoda</taxon>
        <taxon>Insecta</taxon>
        <taxon>Pterygota</taxon>
        <taxon>Neoptera</taxon>
        <taxon>Endopterygota</taxon>
        <taxon>Diptera</taxon>
        <taxon>Brachycera</taxon>
        <taxon>Muscomorpha</taxon>
        <taxon>Hippoboscoidea</taxon>
        <taxon>Glossinidae</taxon>
        <taxon>Glossina</taxon>
    </lineage>
</organism>
<keyword evidence="4" id="KW-1185">Reference proteome</keyword>
<dbReference type="AlphaFoldDB" id="A0A1A9Z5Z3"/>
<name>A0A1A9Z5Z3_GLOPL</name>
<reference evidence="3" key="2">
    <citation type="submission" date="2020-05" db="UniProtKB">
        <authorList>
            <consortium name="EnsemblMetazoa"/>
        </authorList>
    </citation>
    <scope>IDENTIFICATION</scope>
    <source>
        <strain evidence="3">IAEA</strain>
    </source>
</reference>
<feature type="transmembrane region" description="Helical" evidence="2">
    <location>
        <begin position="162"/>
        <end position="182"/>
    </location>
</feature>
<dbReference type="GO" id="GO:0042734">
    <property type="term" value="C:presynaptic membrane"/>
    <property type="evidence" value="ECO:0007669"/>
    <property type="project" value="TreeGrafter"/>
</dbReference>
<feature type="transmembrane region" description="Helical" evidence="2">
    <location>
        <begin position="55"/>
        <end position="77"/>
    </location>
</feature>
<feature type="transmembrane region" description="Helical" evidence="2">
    <location>
        <begin position="330"/>
        <end position="347"/>
    </location>
</feature>
<dbReference type="GO" id="GO:0007274">
    <property type="term" value="P:neuromuscular synaptic transmission"/>
    <property type="evidence" value="ECO:0007669"/>
    <property type="project" value="TreeGrafter"/>
</dbReference>
<dbReference type="InterPro" id="IPR032751">
    <property type="entry name" value="Fuseless"/>
</dbReference>
<keyword evidence="2" id="KW-1133">Transmembrane helix</keyword>
<evidence type="ECO:0008006" key="5">
    <source>
        <dbReference type="Google" id="ProtNLM"/>
    </source>
</evidence>
<dbReference type="VEuPathDB" id="VectorBase:GPAI004895"/>
<feature type="region of interest" description="Disordered" evidence="1">
    <location>
        <begin position="414"/>
        <end position="434"/>
    </location>
</feature>
<feature type="transmembrane region" description="Helical" evidence="2">
    <location>
        <begin position="291"/>
        <end position="310"/>
    </location>
</feature>
<dbReference type="Pfam" id="PF15993">
    <property type="entry name" value="Fuseless"/>
    <property type="match status" value="1"/>
</dbReference>
<protein>
    <recommendedName>
        <fullName evidence="5">Fuseless</fullName>
    </recommendedName>
</protein>
<evidence type="ECO:0000313" key="3">
    <source>
        <dbReference type="EnsemblMetazoa" id="GPAI004895-PA"/>
    </source>
</evidence>
<feature type="transmembrane region" description="Helical" evidence="2">
    <location>
        <begin position="261"/>
        <end position="279"/>
    </location>
</feature>
<feature type="transmembrane region" description="Helical" evidence="2">
    <location>
        <begin position="220"/>
        <end position="241"/>
    </location>
</feature>
<dbReference type="EnsemblMetazoa" id="GPAI004895-RA">
    <property type="protein sequence ID" value="GPAI004895-PA"/>
    <property type="gene ID" value="GPAI004895"/>
</dbReference>
<dbReference type="GO" id="GO:0007270">
    <property type="term" value="P:neuron-neuron synaptic transmission"/>
    <property type="evidence" value="ECO:0007669"/>
    <property type="project" value="TreeGrafter"/>
</dbReference>
<feature type="transmembrane region" description="Helical" evidence="2">
    <location>
        <begin position="129"/>
        <end position="150"/>
    </location>
</feature>
<feature type="transmembrane region" description="Helical" evidence="2">
    <location>
        <begin position="97"/>
        <end position="117"/>
    </location>
</feature>
<reference evidence="4" key="1">
    <citation type="submission" date="2014-03" db="EMBL/GenBank/DDBJ databases">
        <authorList>
            <person name="Aksoy S."/>
            <person name="Warren W."/>
            <person name="Wilson R.K."/>
        </authorList>
    </citation>
    <scope>NUCLEOTIDE SEQUENCE [LARGE SCALE GENOMIC DNA]</scope>
    <source>
        <strain evidence="4">IAEA</strain>
    </source>
</reference>
<dbReference type="PANTHER" id="PTHR35270">
    <property type="entry name" value="FUSELESS, ISOFORM A"/>
    <property type="match status" value="1"/>
</dbReference>